<protein>
    <submittedName>
        <fullName evidence="13 14">Protein SPA1-RELATED 2</fullName>
    </submittedName>
</protein>
<dbReference type="GO" id="GO:0005524">
    <property type="term" value="F:ATP binding"/>
    <property type="evidence" value="ECO:0007669"/>
    <property type="project" value="InterPro"/>
</dbReference>
<feature type="repeat" description="WD" evidence="9">
    <location>
        <begin position="914"/>
        <end position="954"/>
    </location>
</feature>
<keyword evidence="12" id="KW-1185">Reference proteome</keyword>
<dbReference type="PRINTS" id="PR00320">
    <property type="entry name" value="GPROTEINBRPT"/>
</dbReference>
<dbReference type="PROSITE" id="PS50294">
    <property type="entry name" value="WD_REPEATS_REGION"/>
    <property type="match status" value="1"/>
</dbReference>
<evidence type="ECO:0000313" key="14">
    <source>
        <dbReference type="RefSeq" id="XP_022145929.1"/>
    </source>
</evidence>
<dbReference type="PROSITE" id="PS50082">
    <property type="entry name" value="WD_REPEATS_2"/>
    <property type="match status" value="3"/>
</dbReference>
<accession>A0A6J1CWP7</accession>
<evidence type="ECO:0000256" key="1">
    <source>
        <dbReference type="ARBA" id="ARBA00004123"/>
    </source>
</evidence>
<dbReference type="GO" id="GO:0009640">
    <property type="term" value="P:photomorphogenesis"/>
    <property type="evidence" value="ECO:0007669"/>
    <property type="project" value="InterPro"/>
</dbReference>
<evidence type="ECO:0000256" key="6">
    <source>
        <dbReference type="ARBA" id="ARBA00023054"/>
    </source>
</evidence>
<organism evidence="12 14">
    <name type="scientific">Momordica charantia</name>
    <name type="common">Bitter gourd</name>
    <name type="synonym">Balsam pear</name>
    <dbReference type="NCBI Taxonomy" id="3673"/>
    <lineage>
        <taxon>Eukaryota</taxon>
        <taxon>Viridiplantae</taxon>
        <taxon>Streptophyta</taxon>
        <taxon>Embryophyta</taxon>
        <taxon>Tracheophyta</taxon>
        <taxon>Spermatophyta</taxon>
        <taxon>Magnoliopsida</taxon>
        <taxon>eudicotyledons</taxon>
        <taxon>Gunneridae</taxon>
        <taxon>Pentapetalae</taxon>
        <taxon>rosids</taxon>
        <taxon>fabids</taxon>
        <taxon>Cucurbitales</taxon>
        <taxon>Cucurbitaceae</taxon>
        <taxon>Momordiceae</taxon>
        <taxon>Momordica</taxon>
    </lineage>
</organism>
<evidence type="ECO:0000256" key="2">
    <source>
        <dbReference type="ARBA" id="ARBA00022574"/>
    </source>
</evidence>
<keyword evidence="2 9" id="KW-0853">WD repeat</keyword>
<evidence type="ECO:0000256" key="10">
    <source>
        <dbReference type="SAM" id="Coils"/>
    </source>
</evidence>
<dbReference type="KEGG" id="mcha:111015276"/>
<feature type="coiled-coil region" evidence="10">
    <location>
        <begin position="562"/>
        <end position="607"/>
    </location>
</feature>
<dbReference type="Gene3D" id="2.130.10.10">
    <property type="entry name" value="YVTN repeat-like/Quinoprotein amine dehydrogenase"/>
    <property type="match status" value="1"/>
</dbReference>
<dbReference type="Gene3D" id="1.10.510.10">
    <property type="entry name" value="Transferase(Phosphotransferase) domain 1"/>
    <property type="match status" value="1"/>
</dbReference>
<dbReference type="InterPro" id="IPR020472">
    <property type="entry name" value="WD40_PAC1"/>
</dbReference>
<reference evidence="13 14" key="1">
    <citation type="submission" date="2025-04" db="UniProtKB">
        <authorList>
            <consortium name="RefSeq"/>
        </authorList>
    </citation>
    <scope>IDENTIFICATION</scope>
    <source>
        <strain evidence="13 14">OHB3-1</strain>
    </source>
</reference>
<dbReference type="GO" id="GO:0042802">
    <property type="term" value="F:identical protein binding"/>
    <property type="evidence" value="ECO:0007669"/>
    <property type="project" value="UniProtKB-ARBA"/>
</dbReference>
<dbReference type="PANTHER" id="PTHR44218">
    <property type="entry name" value="PROTEIN SPA1-RELATED 2"/>
    <property type="match status" value="1"/>
</dbReference>
<keyword evidence="4" id="KW-0677">Repeat</keyword>
<sequence length="1053" mass="117674">MEEVSEEMMLLDATEDVHVQNKVRQDAQEGDYMLKPENGNMVESQEMLIPIDGGYSQDYPHEFTDILEGKNLNRCISNVKVSDQPECSPHCMDDAGVMVEELTLRNHNGSNLAIIGTSNNRARLLSRHSQWQHLYQLASGSGSGSSRIDTSYKNNGQAVSTGLDNGGYTSFPEGFAGKVSHNDCGEELVEMKANDNKGGDTHGSIRTKILSKSGFPEFFVKNTLKGKGIIHRGVPLEGLNVEHRNPKNVRNAGGITLASDSSLQHEVKTVMPPLYKKSERQLRGSALDGISLREWLKVPHHKVNKIECLYIFRHIVELVDHSHARGVLFHDLRPSSFRILTKNQVRYFGSFIQGKISESLMVKDSQYSDSRLIRKRPLEQGNFLSFGASSKKQKNVQNTSLMARHSHFAFKSGAILETANTRDCKNEHFVEQGVWSKPAGPCAYNSAQTPVSDQLEEKWYASPEELDAGCCSAKSNIFSLGVLLFELLGKFESDGALAAAMSDLRERILPPNFIAENLKEVGFCLWLIHPEPASRPTTREILESEIINGMASFTAAEISTSIDEEEAESELLLQFLASLNEQKQKQASKLVDNIRYLESDIEEVNKRRSSAKPLDKSGLCNTLDQRDDLIFRGGYISSDVRPQVTISHINEERIAKNISQLESAYFSMRSKVNPSENDRAIRTDKDLLRTRENCYLTQKDDERSHGDRLGVFFDGFCKYSRYSKFEVRGVLRNGDFNSSSNVICSLSFDRDEDYFAAAGVSKKIRIFEFNSLFNESVDIHYPAVEMFNRSKLSCICWNSYIRNYLASTDYDGAVKLWDATVGQEVTQFNEHEKRAWSVDFSQVHPTKLASGSDDCAVKLWSINEKNCLSTIRNIANVCCVQFSAHSTHLLAFGSADYRTYCFDLRNTKAPWCVLGGHEKAVSYVKFLDSETLVSASTDNTLKLWDLNRTNPTGLSTNACSLTLSGHTNEKNFVGLSVSNGYIACGSETNEVYAYHRSLPMPMTSSKFGSIDPISGKETEDDNGQFVSSVCWRGKSDMVVAANSSGCIKVLQMV</sequence>
<dbReference type="OrthoDB" id="273771at2759"/>
<keyword evidence="3" id="KW-0808">Transferase</keyword>
<keyword evidence="6 10" id="KW-0175">Coiled coil</keyword>
<feature type="repeat" description="WD" evidence="9">
    <location>
        <begin position="803"/>
        <end position="827"/>
    </location>
</feature>
<dbReference type="PROSITE" id="PS00678">
    <property type="entry name" value="WD_REPEATS_1"/>
    <property type="match status" value="1"/>
</dbReference>
<dbReference type="InterPro" id="IPR001680">
    <property type="entry name" value="WD40_rpt"/>
</dbReference>
<evidence type="ECO:0000256" key="4">
    <source>
        <dbReference type="ARBA" id="ARBA00022737"/>
    </source>
</evidence>
<dbReference type="GO" id="GO:0004672">
    <property type="term" value="F:protein kinase activity"/>
    <property type="evidence" value="ECO:0007669"/>
    <property type="project" value="InterPro"/>
</dbReference>
<dbReference type="InterPro" id="IPR011009">
    <property type="entry name" value="Kinase-like_dom_sf"/>
</dbReference>
<dbReference type="InterPro" id="IPR044630">
    <property type="entry name" value="SPA1/2/3/4"/>
</dbReference>
<dbReference type="InterPro" id="IPR000719">
    <property type="entry name" value="Prot_kinase_dom"/>
</dbReference>
<dbReference type="FunFam" id="2.130.10.10:FF:000090">
    <property type="entry name" value="E3 ubiquitin-protein ligase RFWD2 isoform X1"/>
    <property type="match status" value="1"/>
</dbReference>
<keyword evidence="7" id="KW-0539">Nucleus</keyword>
<dbReference type="SUPFAM" id="SSF50978">
    <property type="entry name" value="WD40 repeat-like"/>
    <property type="match status" value="1"/>
</dbReference>
<evidence type="ECO:0000313" key="13">
    <source>
        <dbReference type="RefSeq" id="XP_022145928.1"/>
    </source>
</evidence>
<dbReference type="SMART" id="SM00320">
    <property type="entry name" value="WD40"/>
    <property type="match status" value="7"/>
</dbReference>
<dbReference type="PROSITE" id="PS50011">
    <property type="entry name" value="PROTEIN_KINASE_DOM"/>
    <property type="match status" value="1"/>
</dbReference>
<dbReference type="RefSeq" id="XP_022145929.1">
    <property type="nucleotide sequence ID" value="XM_022290237.1"/>
</dbReference>
<evidence type="ECO:0000256" key="5">
    <source>
        <dbReference type="ARBA" id="ARBA00022786"/>
    </source>
</evidence>
<evidence type="ECO:0000256" key="7">
    <source>
        <dbReference type="ARBA" id="ARBA00023242"/>
    </source>
</evidence>
<dbReference type="Proteomes" id="UP000504603">
    <property type="component" value="Unplaced"/>
</dbReference>
<evidence type="ECO:0000256" key="9">
    <source>
        <dbReference type="PROSITE-ProRule" id="PRU00221"/>
    </source>
</evidence>
<evidence type="ECO:0000256" key="8">
    <source>
        <dbReference type="ARBA" id="ARBA00084091"/>
    </source>
</evidence>
<keyword evidence="5" id="KW-0833">Ubl conjugation pathway</keyword>
<dbReference type="InterPro" id="IPR015943">
    <property type="entry name" value="WD40/YVTN_repeat-like_dom_sf"/>
</dbReference>
<feature type="domain" description="Protein kinase" evidence="11">
    <location>
        <begin position="135"/>
        <end position="547"/>
    </location>
</feature>
<evidence type="ECO:0000256" key="3">
    <source>
        <dbReference type="ARBA" id="ARBA00022679"/>
    </source>
</evidence>
<proteinExistence type="predicted"/>
<dbReference type="Pfam" id="PF00400">
    <property type="entry name" value="WD40"/>
    <property type="match status" value="2"/>
</dbReference>
<dbReference type="PANTHER" id="PTHR44218:SF15">
    <property type="entry name" value="PROTEIN SPA1-RELATED 2"/>
    <property type="match status" value="1"/>
</dbReference>
<dbReference type="GO" id="GO:0009585">
    <property type="term" value="P:red, far-red light phototransduction"/>
    <property type="evidence" value="ECO:0007669"/>
    <property type="project" value="UniProtKB-KW"/>
</dbReference>
<dbReference type="InterPro" id="IPR036322">
    <property type="entry name" value="WD40_repeat_dom_sf"/>
</dbReference>
<comment type="subcellular location">
    <subcellularLocation>
        <location evidence="1">Nucleus</location>
    </subcellularLocation>
</comment>
<gene>
    <name evidence="13 14" type="primary">LOC111015276</name>
</gene>
<evidence type="ECO:0000313" key="12">
    <source>
        <dbReference type="Proteomes" id="UP000504603"/>
    </source>
</evidence>
<dbReference type="GO" id="GO:0005634">
    <property type="term" value="C:nucleus"/>
    <property type="evidence" value="ECO:0007669"/>
    <property type="project" value="UniProtKB-SubCell"/>
</dbReference>
<evidence type="ECO:0000259" key="11">
    <source>
        <dbReference type="PROSITE" id="PS50011"/>
    </source>
</evidence>
<feature type="repeat" description="WD" evidence="9">
    <location>
        <begin position="828"/>
        <end position="870"/>
    </location>
</feature>
<dbReference type="InterPro" id="IPR019775">
    <property type="entry name" value="WD40_repeat_CS"/>
</dbReference>
<dbReference type="GeneID" id="111015276"/>
<dbReference type="RefSeq" id="XP_022145928.1">
    <property type="nucleotide sequence ID" value="XM_022290236.1"/>
</dbReference>
<dbReference type="SUPFAM" id="SSF56112">
    <property type="entry name" value="Protein kinase-like (PK-like)"/>
    <property type="match status" value="1"/>
</dbReference>
<name>A0A6J1CWP7_MOMCH</name>
<keyword evidence="8" id="KW-0607">Phytochrome signaling pathway</keyword>
<dbReference type="AlphaFoldDB" id="A0A6J1CWP7"/>